<evidence type="ECO:0000313" key="1">
    <source>
        <dbReference type="EMBL" id="MDK7187809.1"/>
    </source>
</evidence>
<dbReference type="RefSeq" id="WP_285066239.1">
    <property type="nucleotide sequence ID" value="NZ_JASOOE010000015.1"/>
</dbReference>
<sequence>MKNLAKKIFFGFVLILFFALSTMAQMIIAVTPSNASQEPVINSIEDESTVSVEAFNRAIDRMLEMDQYQVSMKWTDLTDNHLMGQAFLLADESQGDLLGRLRFFSDEFTPMTTHFNFVAYRHFELAYVQSFKYWESLGFFKQAFFPYLTDLRLAPFVNYYLQVDNDYLQANPLSSNMLQSLLLLPNRDKLNQVAKDYLVKDQGNYRLSVERLEIPAQFFEGESLLNFTYRQDYELNPTSKDQHLNQSIKQEMNFVKDKPYLAFNVDLNTTISQDLAKANPSKARLPLLPPLSRKESLSTAGIMDKLTKFSLDFDVKDRVYRVVLEGMTEYVDFNLLSTNTANLQTRPVRFEYTLRPVKRPIPSLGDLPTMNQAEANYYMERLLESED</sequence>
<comment type="caution">
    <text evidence="1">The sequence shown here is derived from an EMBL/GenBank/DDBJ whole genome shotgun (WGS) entry which is preliminary data.</text>
</comment>
<organism evidence="1 2">
    <name type="scientific">Facklamia hominis</name>
    <dbReference type="NCBI Taxonomy" id="178214"/>
    <lineage>
        <taxon>Bacteria</taxon>
        <taxon>Bacillati</taxon>
        <taxon>Bacillota</taxon>
        <taxon>Bacilli</taxon>
        <taxon>Lactobacillales</taxon>
        <taxon>Aerococcaceae</taxon>
        <taxon>Facklamia</taxon>
    </lineage>
</organism>
<gene>
    <name evidence="1" type="ORF">QP433_07435</name>
</gene>
<dbReference type="Proteomes" id="UP001229251">
    <property type="component" value="Unassembled WGS sequence"/>
</dbReference>
<reference evidence="1" key="1">
    <citation type="submission" date="2023-05" db="EMBL/GenBank/DDBJ databases">
        <title>Cataloging the Phylogenetic Diversity of Human Bladder Bacteria.</title>
        <authorList>
            <person name="Du J."/>
        </authorList>
    </citation>
    <scope>NUCLEOTIDE SEQUENCE</scope>
    <source>
        <strain evidence="1">UMB1231</strain>
    </source>
</reference>
<accession>A0AAJ1Q6V3</accession>
<proteinExistence type="predicted"/>
<dbReference type="AlphaFoldDB" id="A0AAJ1Q6V3"/>
<dbReference type="EMBL" id="JASOOE010000015">
    <property type="protein sequence ID" value="MDK7187809.1"/>
    <property type="molecule type" value="Genomic_DNA"/>
</dbReference>
<evidence type="ECO:0000313" key="2">
    <source>
        <dbReference type="Proteomes" id="UP001229251"/>
    </source>
</evidence>
<name>A0AAJ1Q6V3_9LACT</name>
<protein>
    <submittedName>
        <fullName evidence="1">Uncharacterized protein</fullName>
    </submittedName>
</protein>